<protein>
    <submittedName>
        <fullName evidence="1">Uncharacterized protein</fullName>
    </submittedName>
</protein>
<sequence length="425" mass="48670">MHALPKVIDPKNLLSNRSFYILVANYPRVAEFLETNYKMYIDILTERLTTGDGDYVRTMMVLEHILLIHNPILSLSAEESTSFFKLLLDHIQKGSILTLLINIAKHQAQQEKNWFDIFNSWEILNEYISKQIPEVFQASLYYIKTFKISSTLLSQICSEQSLKSFLQYATTSDNKQISELSFKYLVSSEEIFFSGSTLQRPKLFATSKKTNNETISLNEEQQKLLASFSEFVKSVQSDVSTFITSTPEFTSNKKVAVQFMLNYEATTTVTTEQMYKVLMYLNTNITAFPTNNFLAISLVDAVRDVSSSSNLNDFDLQPVVQNIISLTSNKKQIAASYWGCLDKIAKRINKLVADQKISQPDTWKNFIDNYLEPRTKICNENYGGFDPENFKSAQTARYYCIDEQDTSKLPKELQPKQTAATSDKK</sequence>
<dbReference type="KEGG" id="tva:4748716"/>
<dbReference type="VEuPathDB" id="TrichDB:TVAGG3_0347300"/>
<dbReference type="AlphaFoldDB" id="A2FVP8"/>
<evidence type="ECO:0000313" key="2">
    <source>
        <dbReference type="Proteomes" id="UP000001542"/>
    </source>
</evidence>
<dbReference type="InParanoid" id="A2FVP8"/>
<dbReference type="RefSeq" id="XP_001303950.1">
    <property type="nucleotide sequence ID" value="XM_001303949.1"/>
</dbReference>
<dbReference type="Proteomes" id="UP000001542">
    <property type="component" value="Unassembled WGS sequence"/>
</dbReference>
<organism evidence="1 2">
    <name type="scientific">Trichomonas vaginalis (strain ATCC PRA-98 / G3)</name>
    <dbReference type="NCBI Taxonomy" id="412133"/>
    <lineage>
        <taxon>Eukaryota</taxon>
        <taxon>Metamonada</taxon>
        <taxon>Parabasalia</taxon>
        <taxon>Trichomonadida</taxon>
        <taxon>Trichomonadidae</taxon>
        <taxon>Trichomonas</taxon>
    </lineage>
</organism>
<reference evidence="1" key="1">
    <citation type="submission" date="2006-10" db="EMBL/GenBank/DDBJ databases">
        <authorList>
            <person name="Amadeo P."/>
            <person name="Zhao Q."/>
            <person name="Wortman J."/>
            <person name="Fraser-Liggett C."/>
            <person name="Carlton J."/>
        </authorList>
    </citation>
    <scope>NUCLEOTIDE SEQUENCE</scope>
    <source>
        <strain evidence="1">G3</strain>
    </source>
</reference>
<dbReference type="VEuPathDB" id="TrichDB:TVAG_264970"/>
<evidence type="ECO:0000313" key="1">
    <source>
        <dbReference type="EMBL" id="EAX91020.1"/>
    </source>
</evidence>
<reference evidence="1" key="2">
    <citation type="journal article" date="2007" name="Science">
        <title>Draft genome sequence of the sexually transmitted pathogen Trichomonas vaginalis.</title>
        <authorList>
            <person name="Carlton J.M."/>
            <person name="Hirt R.P."/>
            <person name="Silva J.C."/>
            <person name="Delcher A.L."/>
            <person name="Schatz M."/>
            <person name="Zhao Q."/>
            <person name="Wortman J.R."/>
            <person name="Bidwell S.L."/>
            <person name="Alsmark U.C.M."/>
            <person name="Besteiro S."/>
            <person name="Sicheritz-Ponten T."/>
            <person name="Noel C.J."/>
            <person name="Dacks J.B."/>
            <person name="Foster P.G."/>
            <person name="Simillion C."/>
            <person name="Van de Peer Y."/>
            <person name="Miranda-Saavedra D."/>
            <person name="Barton G.J."/>
            <person name="Westrop G.D."/>
            <person name="Mueller S."/>
            <person name="Dessi D."/>
            <person name="Fiori P.L."/>
            <person name="Ren Q."/>
            <person name="Paulsen I."/>
            <person name="Zhang H."/>
            <person name="Bastida-Corcuera F.D."/>
            <person name="Simoes-Barbosa A."/>
            <person name="Brown M.T."/>
            <person name="Hayes R.D."/>
            <person name="Mukherjee M."/>
            <person name="Okumura C.Y."/>
            <person name="Schneider R."/>
            <person name="Smith A.J."/>
            <person name="Vanacova S."/>
            <person name="Villalvazo M."/>
            <person name="Haas B.J."/>
            <person name="Pertea M."/>
            <person name="Feldblyum T.V."/>
            <person name="Utterback T.R."/>
            <person name="Shu C.L."/>
            <person name="Osoegawa K."/>
            <person name="de Jong P.J."/>
            <person name="Hrdy I."/>
            <person name="Horvathova L."/>
            <person name="Zubacova Z."/>
            <person name="Dolezal P."/>
            <person name="Malik S.B."/>
            <person name="Logsdon J.M. Jr."/>
            <person name="Henze K."/>
            <person name="Gupta A."/>
            <person name="Wang C.C."/>
            <person name="Dunne R.L."/>
            <person name="Upcroft J.A."/>
            <person name="Upcroft P."/>
            <person name="White O."/>
            <person name="Salzberg S.L."/>
            <person name="Tang P."/>
            <person name="Chiu C.-H."/>
            <person name="Lee Y.-S."/>
            <person name="Embley T.M."/>
            <person name="Coombs G.H."/>
            <person name="Mottram J.C."/>
            <person name="Tachezy J."/>
            <person name="Fraser-Liggett C.M."/>
            <person name="Johnson P.J."/>
        </authorList>
    </citation>
    <scope>NUCLEOTIDE SEQUENCE [LARGE SCALE GENOMIC DNA]</scope>
    <source>
        <strain evidence="1">G3</strain>
    </source>
</reference>
<accession>A2FVP8</accession>
<name>A2FVP8_TRIV3</name>
<gene>
    <name evidence="1" type="ORF">TVAG_264970</name>
</gene>
<dbReference type="EMBL" id="DS114064">
    <property type="protein sequence ID" value="EAX91020.1"/>
    <property type="molecule type" value="Genomic_DNA"/>
</dbReference>
<proteinExistence type="predicted"/>
<keyword evidence="2" id="KW-1185">Reference proteome</keyword>